<keyword evidence="7 11" id="KW-0658">Purine biosynthesis</keyword>
<evidence type="ECO:0000256" key="1">
    <source>
        <dbReference type="ARBA" id="ARBA00002332"/>
    </source>
</evidence>
<evidence type="ECO:0000313" key="14">
    <source>
        <dbReference type="Proteomes" id="UP001063698"/>
    </source>
</evidence>
<evidence type="ECO:0000256" key="5">
    <source>
        <dbReference type="ARBA" id="ARBA00022741"/>
    </source>
</evidence>
<keyword evidence="6 11" id="KW-0332">GMP biosynthesis</keyword>
<evidence type="ECO:0000256" key="9">
    <source>
        <dbReference type="ARBA" id="ARBA00030464"/>
    </source>
</evidence>
<dbReference type="GO" id="GO:0005524">
    <property type="term" value="F:ATP binding"/>
    <property type="evidence" value="ECO:0007669"/>
    <property type="project" value="UniProtKB-UniRule"/>
</dbReference>
<evidence type="ECO:0000256" key="10">
    <source>
        <dbReference type="ARBA" id="ARBA00049404"/>
    </source>
</evidence>
<evidence type="ECO:0000256" key="6">
    <source>
        <dbReference type="ARBA" id="ARBA00022749"/>
    </source>
</evidence>
<dbReference type="AlphaFoldDB" id="A0A977PJQ8"/>
<feature type="domain" description="GMPS ATP-PPase" evidence="12">
    <location>
        <begin position="3"/>
        <end position="191"/>
    </location>
</feature>
<reference evidence="13" key="1">
    <citation type="submission" date="2013-11" db="EMBL/GenBank/DDBJ databases">
        <title>Comparative genomics of Ignicoccus.</title>
        <authorList>
            <person name="Podar M."/>
        </authorList>
    </citation>
    <scope>NUCLEOTIDE SEQUENCE</scope>
    <source>
        <strain evidence="13">DSM 13166</strain>
    </source>
</reference>
<dbReference type="GO" id="GO:0005829">
    <property type="term" value="C:cytosol"/>
    <property type="evidence" value="ECO:0007669"/>
    <property type="project" value="TreeGrafter"/>
</dbReference>
<dbReference type="Proteomes" id="UP001063698">
    <property type="component" value="Chromosome"/>
</dbReference>
<dbReference type="KEGG" id="ipc:IPA_00365"/>
<proteinExistence type="predicted"/>
<evidence type="ECO:0000313" key="13">
    <source>
        <dbReference type="EMBL" id="UXD21123.1"/>
    </source>
</evidence>
<protein>
    <recommendedName>
        <fullName evidence="3">GMP synthase (glutamine-hydrolyzing)</fullName>
        <ecNumber evidence="3">6.3.5.2</ecNumber>
    </recommendedName>
    <alternativeName>
        <fullName evidence="9">GMP synthetase</fullName>
    </alternativeName>
</protein>
<name>A0A977PJQ8_9CREN</name>
<evidence type="ECO:0000256" key="7">
    <source>
        <dbReference type="ARBA" id="ARBA00022755"/>
    </source>
</evidence>
<dbReference type="PROSITE" id="PS51553">
    <property type="entry name" value="GMPS_ATP_PPASE"/>
    <property type="match status" value="1"/>
</dbReference>
<comment type="catalytic activity">
    <reaction evidence="10">
        <text>XMP + L-glutamine + ATP + H2O = GMP + L-glutamate + AMP + diphosphate + 2 H(+)</text>
        <dbReference type="Rhea" id="RHEA:11680"/>
        <dbReference type="ChEBI" id="CHEBI:15377"/>
        <dbReference type="ChEBI" id="CHEBI:15378"/>
        <dbReference type="ChEBI" id="CHEBI:29985"/>
        <dbReference type="ChEBI" id="CHEBI:30616"/>
        <dbReference type="ChEBI" id="CHEBI:33019"/>
        <dbReference type="ChEBI" id="CHEBI:57464"/>
        <dbReference type="ChEBI" id="CHEBI:58115"/>
        <dbReference type="ChEBI" id="CHEBI:58359"/>
        <dbReference type="ChEBI" id="CHEBI:456215"/>
        <dbReference type="EC" id="6.3.5.2"/>
    </reaction>
</comment>
<dbReference type="InterPro" id="IPR011063">
    <property type="entry name" value="TilS/TtcA_N"/>
</dbReference>
<dbReference type="Pfam" id="PF01171">
    <property type="entry name" value="ATP_bind_3"/>
    <property type="match status" value="1"/>
</dbReference>
<evidence type="ECO:0000256" key="11">
    <source>
        <dbReference type="PROSITE-ProRule" id="PRU00886"/>
    </source>
</evidence>
<evidence type="ECO:0000259" key="12">
    <source>
        <dbReference type="PROSITE" id="PS51553"/>
    </source>
</evidence>
<comment type="pathway">
    <text evidence="2">Purine metabolism; GMP biosynthesis; GMP from XMP (L-Gln route): step 1/1.</text>
</comment>
<sequence length="371" mass="42054">MTFDPQKFIEKKIEEIKKLVGNEKVLAAVSGGVDSTTAAALTFKALGPEQIKVIFIDTGFMREGEPQWVKEILKDVMPVEIVDVKEEFYKRLMGLSDAEEKRKVFRELFYNVVSREAKKWGATWLVQGTTAPDWIETTGGIKTQHNVLEQLGINVREKWGFKLLEPLVELYKDEVRAVARALGLPEEIASRQPFPGPGLLVRVVGKVTMEKLEVVRKATKIAEEGLKELKPSQYFAAVWEDELGEKIMEEPEVYLYKGVRATGVKGDLRAYGPIALVKNVEWNKVYDVWKDVIHRNNEVTHVVSELVEEGEGKYTVSIRAVVTENFMTADVLRVGKDKLEEIANEIIKNVPHVKRVVYDVTPKPPATIEYE</sequence>
<dbReference type="InterPro" id="IPR001674">
    <property type="entry name" value="GMP_synth_C"/>
</dbReference>
<keyword evidence="14" id="KW-1185">Reference proteome</keyword>
<dbReference type="CDD" id="cd01997">
    <property type="entry name" value="GMP_synthase_C"/>
    <property type="match status" value="1"/>
</dbReference>
<evidence type="ECO:0000256" key="2">
    <source>
        <dbReference type="ARBA" id="ARBA00005153"/>
    </source>
</evidence>
<keyword evidence="5 11" id="KW-0547">Nucleotide-binding</keyword>
<dbReference type="SUPFAM" id="SSF52402">
    <property type="entry name" value="Adenine nucleotide alpha hydrolases-like"/>
    <property type="match status" value="1"/>
</dbReference>
<dbReference type="InterPro" id="IPR025777">
    <property type="entry name" value="GMPS_ATP_PPase_dom"/>
</dbReference>
<dbReference type="InterPro" id="IPR014729">
    <property type="entry name" value="Rossmann-like_a/b/a_fold"/>
</dbReference>
<evidence type="ECO:0000256" key="4">
    <source>
        <dbReference type="ARBA" id="ARBA00022598"/>
    </source>
</evidence>
<gene>
    <name evidence="13" type="ORF">IPA_00365</name>
</gene>
<evidence type="ECO:0000256" key="3">
    <source>
        <dbReference type="ARBA" id="ARBA00012746"/>
    </source>
</evidence>
<dbReference type="EMBL" id="CP006868">
    <property type="protein sequence ID" value="UXD21123.1"/>
    <property type="molecule type" value="Genomic_DNA"/>
</dbReference>
<dbReference type="PANTHER" id="PTHR11922">
    <property type="entry name" value="GMP SYNTHASE-RELATED"/>
    <property type="match status" value="1"/>
</dbReference>
<dbReference type="SUPFAM" id="SSF54810">
    <property type="entry name" value="GMP synthetase C-terminal dimerisation domain"/>
    <property type="match status" value="2"/>
</dbReference>
<evidence type="ECO:0000256" key="8">
    <source>
        <dbReference type="ARBA" id="ARBA00022840"/>
    </source>
</evidence>
<dbReference type="EC" id="6.3.5.2" evidence="3"/>
<comment type="function">
    <text evidence="1">Catalyzes the synthesis of GMP from XMP.</text>
</comment>
<feature type="binding site" evidence="11">
    <location>
        <begin position="30"/>
        <end position="36"/>
    </location>
    <ligand>
        <name>ATP</name>
        <dbReference type="ChEBI" id="CHEBI:30616"/>
    </ligand>
</feature>
<dbReference type="Gene3D" id="3.30.300.10">
    <property type="match status" value="1"/>
</dbReference>
<dbReference type="Pfam" id="PF00958">
    <property type="entry name" value="GMP_synt_C"/>
    <property type="match status" value="1"/>
</dbReference>
<dbReference type="PANTHER" id="PTHR11922:SF2">
    <property type="entry name" value="GMP SYNTHASE [GLUTAMINE-HYDROLYZING]"/>
    <property type="match status" value="1"/>
</dbReference>
<keyword evidence="8 11" id="KW-0067">ATP-binding</keyword>
<accession>A0A977PJQ8</accession>
<dbReference type="Gene3D" id="3.40.50.620">
    <property type="entry name" value="HUPs"/>
    <property type="match status" value="1"/>
</dbReference>
<keyword evidence="4" id="KW-0436">Ligase</keyword>
<dbReference type="GO" id="GO:0003921">
    <property type="term" value="F:GMP synthase activity"/>
    <property type="evidence" value="ECO:0007669"/>
    <property type="project" value="InterPro"/>
</dbReference>
<organism evidence="13 14">
    <name type="scientific">Ignicoccus pacificus DSM 13166</name>
    <dbReference type="NCBI Taxonomy" id="940294"/>
    <lineage>
        <taxon>Archaea</taxon>
        <taxon>Thermoproteota</taxon>
        <taxon>Thermoprotei</taxon>
        <taxon>Desulfurococcales</taxon>
        <taxon>Desulfurococcaceae</taxon>
        <taxon>Ignicoccus</taxon>
    </lineage>
</organism>